<feature type="transmembrane region" description="Helical" evidence="1">
    <location>
        <begin position="44"/>
        <end position="63"/>
    </location>
</feature>
<reference evidence="2 3" key="1">
    <citation type="submission" date="2019-03" db="EMBL/GenBank/DDBJ databases">
        <title>Genomic Encyclopedia of Type Strains, Phase IV (KMG-IV): sequencing the most valuable type-strain genomes for metagenomic binning, comparative biology and taxonomic classification.</title>
        <authorList>
            <person name="Goeker M."/>
        </authorList>
    </citation>
    <scope>NUCLEOTIDE SEQUENCE [LARGE SCALE GENOMIC DNA]</scope>
    <source>
        <strain evidence="2 3">DSM 102852</strain>
    </source>
</reference>
<feature type="transmembrane region" description="Helical" evidence="1">
    <location>
        <begin position="7"/>
        <end position="24"/>
    </location>
</feature>
<keyword evidence="1" id="KW-1133">Transmembrane helix</keyword>
<accession>A0A4R6XZW2</accession>
<gene>
    <name evidence="2" type="ORF">DFR44_1421</name>
</gene>
<dbReference type="AlphaFoldDB" id="A0A4R6XZW2"/>
<comment type="caution">
    <text evidence="2">The sequence shown here is derived from an EMBL/GenBank/DDBJ whole genome shotgun (WGS) entry which is preliminary data.</text>
</comment>
<keyword evidence="3" id="KW-1185">Reference proteome</keyword>
<organism evidence="2 3">
    <name type="scientific">Hydromonas duriensis</name>
    <dbReference type="NCBI Taxonomy" id="1527608"/>
    <lineage>
        <taxon>Bacteria</taxon>
        <taxon>Pseudomonadati</taxon>
        <taxon>Pseudomonadota</taxon>
        <taxon>Betaproteobacteria</taxon>
        <taxon>Burkholderiales</taxon>
        <taxon>Burkholderiaceae</taxon>
        <taxon>Hydromonas</taxon>
    </lineage>
</organism>
<evidence type="ECO:0000313" key="2">
    <source>
        <dbReference type="EMBL" id="TDR27727.1"/>
    </source>
</evidence>
<protein>
    <submittedName>
        <fullName evidence="2">Uncharacterized protein</fullName>
    </submittedName>
</protein>
<keyword evidence="1" id="KW-0472">Membrane</keyword>
<evidence type="ECO:0000256" key="1">
    <source>
        <dbReference type="SAM" id="Phobius"/>
    </source>
</evidence>
<feature type="transmembrane region" description="Helical" evidence="1">
    <location>
        <begin position="75"/>
        <end position="101"/>
    </location>
</feature>
<dbReference type="EMBL" id="SNZE01000042">
    <property type="protein sequence ID" value="TDR27727.1"/>
    <property type="molecule type" value="Genomic_DNA"/>
</dbReference>
<dbReference type="Proteomes" id="UP000294480">
    <property type="component" value="Unassembled WGS sequence"/>
</dbReference>
<sequence length="105" mass="12497">MSVHIKIISQFLLLSLLFPLYAFLEEKHYLDFLKMEQSKINYPFILLLLFIVFCGVCIYRKYFFDRTLKGFFKKLFLFSFLCILSFAFSILTLFFLGVFVLGAPF</sequence>
<keyword evidence="1" id="KW-0812">Transmembrane</keyword>
<evidence type="ECO:0000313" key="3">
    <source>
        <dbReference type="Proteomes" id="UP000294480"/>
    </source>
</evidence>
<name>A0A4R6XZW2_9BURK</name>
<proteinExistence type="predicted"/>